<name>A0A9P4Y9A8_CRYP1</name>
<keyword evidence="4" id="KW-1185">Reference proteome</keyword>
<accession>A0A9P4Y9A8</accession>
<feature type="signal peptide" evidence="2">
    <location>
        <begin position="1"/>
        <end position="19"/>
    </location>
</feature>
<dbReference type="RefSeq" id="XP_040780087.1">
    <property type="nucleotide sequence ID" value="XM_040925518.1"/>
</dbReference>
<reference evidence="3" key="1">
    <citation type="journal article" date="2020" name="Phytopathology">
        <title>Genome sequence of the chestnut blight fungus Cryphonectria parasitica EP155: A fundamental resource for an archetypical invasive plant pathogen.</title>
        <authorList>
            <person name="Crouch J.A."/>
            <person name="Dawe A."/>
            <person name="Aerts A."/>
            <person name="Barry K."/>
            <person name="Churchill A.C.L."/>
            <person name="Grimwood J."/>
            <person name="Hillman B."/>
            <person name="Milgroom M.G."/>
            <person name="Pangilinan J."/>
            <person name="Smith M."/>
            <person name="Salamov A."/>
            <person name="Schmutz J."/>
            <person name="Yadav J."/>
            <person name="Grigoriev I.V."/>
            <person name="Nuss D."/>
        </authorList>
    </citation>
    <scope>NUCLEOTIDE SEQUENCE</scope>
    <source>
        <strain evidence="3">EP155</strain>
    </source>
</reference>
<evidence type="ECO:0000313" key="3">
    <source>
        <dbReference type="EMBL" id="KAF3769126.1"/>
    </source>
</evidence>
<feature type="transmembrane region" description="Helical" evidence="1">
    <location>
        <begin position="190"/>
        <end position="213"/>
    </location>
</feature>
<evidence type="ECO:0000256" key="2">
    <source>
        <dbReference type="SAM" id="SignalP"/>
    </source>
</evidence>
<sequence length="290" mass="31410">MPRTSSLLGIRFLLNTTSAAKTTQHLAAESAQNSPSSDVIDHISQVAFEIISHPSILITARVLEAYVVIQARLGRVETLPYVLSLYATKPRPNGKSGSVEYVQQAPDKAANAVDPTIVEKALDAAIEAKNLDAAIGVIENTYATKAFIRQKVLRRGLLPVSAAATAPLAVYLVASNLAHLQTSFDQGTATAVATAGILAYVGFTGSMGLLAILTQNDHMKRVTWAPGITLRERWLHEEERAALDKVACSFGFSQMQRFGEEEGAEFQALRQFVLRKGMVLDRVELMEGMS</sequence>
<proteinExistence type="predicted"/>
<keyword evidence="1" id="KW-0472">Membrane</keyword>
<dbReference type="AlphaFoldDB" id="A0A9P4Y9A8"/>
<organism evidence="3 4">
    <name type="scientific">Cryphonectria parasitica (strain ATCC 38755 / EP155)</name>
    <dbReference type="NCBI Taxonomy" id="660469"/>
    <lineage>
        <taxon>Eukaryota</taxon>
        <taxon>Fungi</taxon>
        <taxon>Dikarya</taxon>
        <taxon>Ascomycota</taxon>
        <taxon>Pezizomycotina</taxon>
        <taxon>Sordariomycetes</taxon>
        <taxon>Sordariomycetidae</taxon>
        <taxon>Diaporthales</taxon>
        <taxon>Cryphonectriaceae</taxon>
        <taxon>Cryphonectria-Endothia species complex</taxon>
        <taxon>Cryphonectria</taxon>
    </lineage>
</organism>
<evidence type="ECO:0000256" key="1">
    <source>
        <dbReference type="SAM" id="Phobius"/>
    </source>
</evidence>
<keyword evidence="1" id="KW-1133">Transmembrane helix</keyword>
<dbReference type="GeneID" id="63842647"/>
<keyword evidence="1" id="KW-0812">Transmembrane</keyword>
<evidence type="ECO:0000313" key="4">
    <source>
        <dbReference type="Proteomes" id="UP000803844"/>
    </source>
</evidence>
<comment type="caution">
    <text evidence="3">The sequence shown here is derived from an EMBL/GenBank/DDBJ whole genome shotgun (WGS) entry which is preliminary data.</text>
</comment>
<dbReference type="OrthoDB" id="5360701at2759"/>
<feature type="chain" id="PRO_5040387387" evidence="2">
    <location>
        <begin position="20"/>
        <end position="290"/>
    </location>
</feature>
<dbReference type="Proteomes" id="UP000803844">
    <property type="component" value="Unassembled WGS sequence"/>
</dbReference>
<feature type="transmembrane region" description="Helical" evidence="1">
    <location>
        <begin position="157"/>
        <end position="178"/>
    </location>
</feature>
<protein>
    <submittedName>
        <fullName evidence="3">Uncharacterized protein</fullName>
    </submittedName>
</protein>
<dbReference type="EMBL" id="MU032345">
    <property type="protein sequence ID" value="KAF3769126.1"/>
    <property type="molecule type" value="Genomic_DNA"/>
</dbReference>
<keyword evidence="2" id="KW-0732">Signal</keyword>
<gene>
    <name evidence="3" type="ORF">M406DRAFT_72075</name>
</gene>